<comment type="caution">
    <text evidence="1">The sequence shown here is derived from an EMBL/GenBank/DDBJ whole genome shotgun (WGS) entry which is preliminary data.</text>
</comment>
<evidence type="ECO:0000313" key="2">
    <source>
        <dbReference type="Proteomes" id="UP000298860"/>
    </source>
</evidence>
<proteinExistence type="predicted"/>
<keyword evidence="2" id="KW-1185">Reference proteome</keyword>
<dbReference type="RefSeq" id="WP_137813523.1">
    <property type="nucleotide sequence ID" value="NZ_BJFL01000007.1"/>
</dbReference>
<dbReference type="Proteomes" id="UP000298860">
    <property type="component" value="Unassembled WGS sequence"/>
</dbReference>
<evidence type="ECO:0000313" key="1">
    <source>
        <dbReference type="EMBL" id="GDY30406.1"/>
    </source>
</evidence>
<accession>A0A4D4J7B4</accession>
<gene>
    <name evidence="1" type="ORF">GTS_20390</name>
</gene>
<reference evidence="2" key="1">
    <citation type="submission" date="2019-04" db="EMBL/GenBank/DDBJ databases">
        <title>Draft genome sequence of Pseudonocardiaceae bacterium SL3-2-4.</title>
        <authorList>
            <person name="Ningsih F."/>
            <person name="Yokota A."/>
            <person name="Sakai Y."/>
            <person name="Nanatani K."/>
            <person name="Yabe S."/>
            <person name="Oetari A."/>
            <person name="Sjamsuridzal W."/>
        </authorList>
    </citation>
    <scope>NUCLEOTIDE SEQUENCE [LARGE SCALE GENOMIC DNA]</scope>
    <source>
        <strain evidence="2">SL3-2-4</strain>
    </source>
</reference>
<protein>
    <submittedName>
        <fullName evidence="1">Uncharacterized protein</fullName>
    </submittedName>
</protein>
<dbReference type="EMBL" id="BJFL01000007">
    <property type="protein sequence ID" value="GDY30406.1"/>
    <property type="molecule type" value="Genomic_DNA"/>
</dbReference>
<name>A0A4D4J7B4_9PSEU</name>
<organism evidence="1 2">
    <name type="scientific">Gandjariella thermophila</name>
    <dbReference type="NCBI Taxonomy" id="1931992"/>
    <lineage>
        <taxon>Bacteria</taxon>
        <taxon>Bacillati</taxon>
        <taxon>Actinomycetota</taxon>
        <taxon>Actinomycetes</taxon>
        <taxon>Pseudonocardiales</taxon>
        <taxon>Pseudonocardiaceae</taxon>
        <taxon>Gandjariella</taxon>
    </lineage>
</organism>
<dbReference type="OrthoDB" id="3214648at2"/>
<dbReference type="AlphaFoldDB" id="A0A4D4J7B4"/>
<sequence length="68" mass="7698">MSYRWRYQDASGRDVTGPDLVFDDQTDAEDWLGINWAGLLESGVEQVTLLHTDAEVYGPMSLRPAEPR</sequence>